<proteinExistence type="predicted"/>
<evidence type="ECO:0000256" key="1">
    <source>
        <dbReference type="SAM" id="SignalP"/>
    </source>
</evidence>
<feature type="signal peptide" evidence="1">
    <location>
        <begin position="1"/>
        <end position="24"/>
    </location>
</feature>
<sequence length="292" mass="33118">MVPYYSMRKILLSAVLLTSLFASCKKEDAPVTEDPIPKDRVFFTLDGGNMSNYTMLQLDDKQRVDYYIIANLDRNYYFRQDPIFDADGRMTGMNTNTEADPSALLKTATFAYNSNNKLVIINHISPSTWNRLSYDSLVYNGEGQLAAIYHSKPNNEVTPQFAFYSKETMVWDSKSNIIARHILPFSGDTEGKDTISTATYTYDDAINFMIKPADLFVMDLNNGITWLSANNPLTQVTRYPAGDSVVTINNLYTYDRGNYPDSIFHTRKATQGGAEVYNNTSKFAIKYKILDK</sequence>
<dbReference type="KEGG" id="cpi:Cpin_5936"/>
<organism evidence="2 3">
    <name type="scientific">Chitinophaga pinensis (strain ATCC 43595 / DSM 2588 / LMG 13176 / NBRC 15968 / NCIMB 11800 / UQM 2034)</name>
    <dbReference type="NCBI Taxonomy" id="485918"/>
    <lineage>
        <taxon>Bacteria</taxon>
        <taxon>Pseudomonadati</taxon>
        <taxon>Bacteroidota</taxon>
        <taxon>Chitinophagia</taxon>
        <taxon>Chitinophagales</taxon>
        <taxon>Chitinophagaceae</taxon>
        <taxon>Chitinophaga</taxon>
    </lineage>
</organism>
<reference evidence="3" key="1">
    <citation type="submission" date="2009-08" db="EMBL/GenBank/DDBJ databases">
        <title>The complete genome of Chitinophaga pinensis DSM 2588.</title>
        <authorList>
            <consortium name="US DOE Joint Genome Institute (JGI-PGF)"/>
            <person name="Lucas S."/>
            <person name="Copeland A."/>
            <person name="Lapidus A."/>
            <person name="Glavina del Rio T."/>
            <person name="Dalin E."/>
            <person name="Tice H."/>
            <person name="Bruce D."/>
            <person name="Goodwin L."/>
            <person name="Pitluck S."/>
            <person name="Kyrpides N."/>
            <person name="Mavromatis K."/>
            <person name="Ivanova N."/>
            <person name="Mikhailova N."/>
            <person name="Sims D."/>
            <person name="Meinche L."/>
            <person name="Brettin T."/>
            <person name="Detter J.C."/>
            <person name="Han C."/>
            <person name="Larimer F."/>
            <person name="Land M."/>
            <person name="Hauser L."/>
            <person name="Markowitz V."/>
            <person name="Cheng J.-F."/>
            <person name="Hugenholtz P."/>
            <person name="Woyke T."/>
            <person name="Wu D."/>
            <person name="Spring S."/>
            <person name="Klenk H.-P."/>
            <person name="Eisen J.A."/>
        </authorList>
    </citation>
    <scope>NUCLEOTIDE SEQUENCE [LARGE SCALE GENOMIC DNA]</scope>
    <source>
        <strain evidence="3">ATCC 43595 / DSM 2588 / LMG 13176 / NBRC 15968 / NCIMB 11800 / UQM 2034</strain>
    </source>
</reference>
<accession>A0A979G9D6</accession>
<reference evidence="2 3" key="2">
    <citation type="journal article" date="2010" name="Stand. Genomic Sci.">
        <title>Complete genome sequence of Chitinophaga pinensis type strain (UQM 2034).</title>
        <authorList>
            <person name="Glavina Del Rio T."/>
            <person name="Abt B."/>
            <person name="Spring S."/>
            <person name="Lapidus A."/>
            <person name="Nolan M."/>
            <person name="Tice H."/>
            <person name="Copeland A."/>
            <person name="Cheng J.F."/>
            <person name="Chen F."/>
            <person name="Bruce D."/>
            <person name="Goodwin L."/>
            <person name="Pitluck S."/>
            <person name="Ivanova N."/>
            <person name="Mavromatis K."/>
            <person name="Mikhailova N."/>
            <person name="Pati A."/>
            <person name="Chen A."/>
            <person name="Palaniappan K."/>
            <person name="Land M."/>
            <person name="Hauser L."/>
            <person name="Chang Y.J."/>
            <person name="Jeffries C.D."/>
            <person name="Chain P."/>
            <person name="Saunders E."/>
            <person name="Detter J.C."/>
            <person name="Brettin T."/>
            <person name="Rohde M."/>
            <person name="Goker M."/>
            <person name="Bristow J."/>
            <person name="Eisen J.A."/>
            <person name="Markowitz V."/>
            <person name="Hugenholtz P."/>
            <person name="Kyrpides N.C."/>
            <person name="Klenk H.P."/>
            <person name="Lucas S."/>
        </authorList>
    </citation>
    <scope>NUCLEOTIDE SEQUENCE [LARGE SCALE GENOMIC DNA]</scope>
    <source>
        <strain evidence="3">ATCC 43595 / DSM 2588 / LMG 13176 / NBRC 15968 / NCIMB 11800 / UQM 2034</strain>
    </source>
</reference>
<dbReference type="Proteomes" id="UP000002215">
    <property type="component" value="Chromosome"/>
</dbReference>
<name>A0A979G9D6_CHIPD</name>
<protein>
    <submittedName>
        <fullName evidence="2">Uncharacterized protein</fullName>
    </submittedName>
</protein>
<gene>
    <name evidence="2" type="ordered locus">Cpin_5936</name>
</gene>
<dbReference type="AlphaFoldDB" id="A0A979G9D6"/>
<keyword evidence="1" id="KW-0732">Signal</keyword>
<evidence type="ECO:0000313" key="2">
    <source>
        <dbReference type="EMBL" id="ACU63354.1"/>
    </source>
</evidence>
<feature type="chain" id="PRO_5037702666" evidence="1">
    <location>
        <begin position="25"/>
        <end position="292"/>
    </location>
</feature>
<dbReference type="EMBL" id="CP001699">
    <property type="protein sequence ID" value="ACU63354.1"/>
    <property type="molecule type" value="Genomic_DNA"/>
</dbReference>
<evidence type="ECO:0000313" key="3">
    <source>
        <dbReference type="Proteomes" id="UP000002215"/>
    </source>
</evidence>